<feature type="compositionally biased region" description="Low complexity" evidence="8">
    <location>
        <begin position="12"/>
        <end position="35"/>
    </location>
</feature>
<dbReference type="PRINTS" id="PR00367">
    <property type="entry name" value="ETHRSPELEMNT"/>
</dbReference>
<proteinExistence type="inferred from homology"/>
<dbReference type="Proteomes" id="UP001443914">
    <property type="component" value="Unassembled WGS sequence"/>
</dbReference>
<keyword evidence="5" id="KW-0804">Transcription</keyword>
<dbReference type="AlphaFoldDB" id="A0AAW1L3I6"/>
<dbReference type="InterPro" id="IPR045277">
    <property type="entry name" value="DRE1A-I"/>
</dbReference>
<evidence type="ECO:0000256" key="3">
    <source>
        <dbReference type="ARBA" id="ARBA00023125"/>
    </source>
</evidence>
<name>A0AAW1L3I6_SAPOF</name>
<dbReference type="CDD" id="cd00018">
    <property type="entry name" value="AP2"/>
    <property type="match status" value="1"/>
</dbReference>
<evidence type="ECO:0000256" key="1">
    <source>
        <dbReference type="ARBA" id="ARBA00004123"/>
    </source>
</evidence>
<feature type="region of interest" description="Disordered" evidence="8">
    <location>
        <begin position="1"/>
        <end position="37"/>
    </location>
</feature>
<evidence type="ECO:0000256" key="8">
    <source>
        <dbReference type="SAM" id="MobiDB-lite"/>
    </source>
</evidence>
<keyword evidence="2" id="KW-0805">Transcription regulation</keyword>
<comment type="caution">
    <text evidence="10">The sequence shown here is derived from an EMBL/GenBank/DDBJ whole genome shotgun (WGS) entry which is preliminary data.</text>
</comment>
<evidence type="ECO:0000313" key="10">
    <source>
        <dbReference type="EMBL" id="KAK9726964.1"/>
    </source>
</evidence>
<dbReference type="GO" id="GO:0003677">
    <property type="term" value="F:DNA binding"/>
    <property type="evidence" value="ECO:0007669"/>
    <property type="project" value="UniProtKB-KW"/>
</dbReference>
<dbReference type="InterPro" id="IPR001471">
    <property type="entry name" value="AP2/ERF_dom"/>
</dbReference>
<evidence type="ECO:0000313" key="11">
    <source>
        <dbReference type="Proteomes" id="UP001443914"/>
    </source>
</evidence>
<keyword evidence="3" id="KW-0238">DNA-binding</keyword>
<dbReference type="SMART" id="SM00380">
    <property type="entry name" value="AP2"/>
    <property type="match status" value="1"/>
</dbReference>
<reference evidence="10" key="1">
    <citation type="submission" date="2024-03" db="EMBL/GenBank/DDBJ databases">
        <title>WGS assembly of Saponaria officinalis var. Norfolk2.</title>
        <authorList>
            <person name="Jenkins J."/>
            <person name="Shu S."/>
            <person name="Grimwood J."/>
            <person name="Barry K."/>
            <person name="Goodstein D."/>
            <person name="Schmutz J."/>
            <person name="Leebens-Mack J."/>
            <person name="Osbourn A."/>
        </authorList>
    </citation>
    <scope>NUCLEOTIDE SEQUENCE [LARGE SCALE GENOMIC DNA]</scope>
    <source>
        <strain evidence="10">JIC</strain>
    </source>
</reference>
<sequence length="246" mass="27600">MNTHMSYQTPHSPSSISSGGESEDAVSSLDSSAAAPVPPVLYNGGTAVSLSQKRKAGRKKFRETRHPIYHGVRHRDDGKWVREVRKPQNKSRVWLGTYPTAELAARAYDVGALALRGQQTALNFPDSIQLAPKPKSNSARDLRLAALQATRFDLTCPSSLLYENCKKKEEKNKTCSTSYDVIEKSVTQEWSRGVFWDEEALFNMPTLIDSMAEAMLLTPPALKKGVNWDEIYQNNEYDSYVDLNLW</sequence>
<comment type="subcellular location">
    <subcellularLocation>
        <location evidence="1">Nucleus</location>
    </subcellularLocation>
</comment>
<organism evidence="10 11">
    <name type="scientific">Saponaria officinalis</name>
    <name type="common">Common soapwort</name>
    <name type="synonym">Lychnis saponaria</name>
    <dbReference type="NCBI Taxonomy" id="3572"/>
    <lineage>
        <taxon>Eukaryota</taxon>
        <taxon>Viridiplantae</taxon>
        <taxon>Streptophyta</taxon>
        <taxon>Embryophyta</taxon>
        <taxon>Tracheophyta</taxon>
        <taxon>Spermatophyta</taxon>
        <taxon>Magnoliopsida</taxon>
        <taxon>eudicotyledons</taxon>
        <taxon>Gunneridae</taxon>
        <taxon>Pentapetalae</taxon>
        <taxon>Caryophyllales</taxon>
        <taxon>Caryophyllaceae</taxon>
        <taxon>Caryophylleae</taxon>
        <taxon>Saponaria</taxon>
    </lineage>
</organism>
<dbReference type="PANTHER" id="PTHR31839">
    <property type="entry name" value="DEHYDRATION-RESPONSIVE ELEMENT-BINDING PROTEIN 1D"/>
    <property type="match status" value="1"/>
</dbReference>
<dbReference type="GO" id="GO:0005634">
    <property type="term" value="C:nucleus"/>
    <property type="evidence" value="ECO:0007669"/>
    <property type="project" value="UniProtKB-SubCell"/>
</dbReference>
<gene>
    <name evidence="10" type="ORF">RND81_05G249000</name>
</gene>
<feature type="domain" description="AP2/ERF" evidence="9">
    <location>
        <begin position="68"/>
        <end position="125"/>
    </location>
</feature>
<comment type="similarity">
    <text evidence="7">Belongs to the AP2/ERF transcription factor family. ERF subfamily.</text>
</comment>
<dbReference type="PROSITE" id="PS51032">
    <property type="entry name" value="AP2_ERF"/>
    <property type="match status" value="1"/>
</dbReference>
<dbReference type="InterPro" id="IPR016177">
    <property type="entry name" value="DNA-bd_dom_sf"/>
</dbReference>
<protein>
    <recommendedName>
        <fullName evidence="9">AP2/ERF domain-containing protein</fullName>
    </recommendedName>
</protein>
<evidence type="ECO:0000256" key="5">
    <source>
        <dbReference type="ARBA" id="ARBA00023163"/>
    </source>
</evidence>
<keyword evidence="6" id="KW-0539">Nucleus</keyword>
<evidence type="ECO:0000256" key="2">
    <source>
        <dbReference type="ARBA" id="ARBA00023015"/>
    </source>
</evidence>
<accession>A0AAW1L3I6</accession>
<evidence type="ECO:0000259" key="9">
    <source>
        <dbReference type="PROSITE" id="PS51032"/>
    </source>
</evidence>
<dbReference type="GO" id="GO:0003700">
    <property type="term" value="F:DNA-binding transcription factor activity"/>
    <property type="evidence" value="ECO:0007669"/>
    <property type="project" value="InterPro"/>
</dbReference>
<evidence type="ECO:0000256" key="6">
    <source>
        <dbReference type="ARBA" id="ARBA00023242"/>
    </source>
</evidence>
<keyword evidence="11" id="KW-1185">Reference proteome</keyword>
<evidence type="ECO:0000256" key="4">
    <source>
        <dbReference type="ARBA" id="ARBA00023159"/>
    </source>
</evidence>
<dbReference type="PANTHER" id="PTHR31839:SF42">
    <property type="entry name" value="DEHYDRATION-RESPONSIVE ELEMENT-BINDING PROTEIN 1F"/>
    <property type="match status" value="1"/>
</dbReference>
<dbReference type="EMBL" id="JBDFQZ010000005">
    <property type="protein sequence ID" value="KAK9726964.1"/>
    <property type="molecule type" value="Genomic_DNA"/>
</dbReference>
<evidence type="ECO:0000256" key="7">
    <source>
        <dbReference type="ARBA" id="ARBA00024343"/>
    </source>
</evidence>
<dbReference type="InterPro" id="IPR036955">
    <property type="entry name" value="AP2/ERF_dom_sf"/>
</dbReference>
<keyword evidence="4" id="KW-0010">Activator</keyword>
<dbReference type="SUPFAM" id="SSF54171">
    <property type="entry name" value="DNA-binding domain"/>
    <property type="match status" value="1"/>
</dbReference>
<dbReference type="Pfam" id="PF00847">
    <property type="entry name" value="AP2"/>
    <property type="match status" value="1"/>
</dbReference>
<dbReference type="Gene3D" id="3.30.730.10">
    <property type="entry name" value="AP2/ERF domain"/>
    <property type="match status" value="1"/>
</dbReference>
<feature type="compositionally biased region" description="Polar residues" evidence="8">
    <location>
        <begin position="1"/>
        <end position="11"/>
    </location>
</feature>